<dbReference type="EMBL" id="JAPQKN010000009">
    <property type="protein sequence ID" value="KAJ5150351.1"/>
    <property type="molecule type" value="Genomic_DNA"/>
</dbReference>
<gene>
    <name evidence="2" type="ORF">N7482_010809</name>
</gene>
<dbReference type="GeneID" id="81432099"/>
<dbReference type="SUPFAM" id="SSF53474">
    <property type="entry name" value="alpha/beta-Hydrolases"/>
    <property type="match status" value="1"/>
</dbReference>
<dbReference type="Proteomes" id="UP001149163">
    <property type="component" value="Unassembled WGS sequence"/>
</dbReference>
<keyword evidence="3" id="KW-1185">Reference proteome</keyword>
<reference evidence="2" key="2">
    <citation type="journal article" date="2023" name="IMA Fungus">
        <title>Comparative genomic study of the Penicillium genus elucidates a diverse pangenome and 15 lateral gene transfer events.</title>
        <authorList>
            <person name="Petersen C."/>
            <person name="Sorensen T."/>
            <person name="Nielsen M.R."/>
            <person name="Sondergaard T.E."/>
            <person name="Sorensen J.L."/>
            <person name="Fitzpatrick D.A."/>
            <person name="Frisvad J.C."/>
            <person name="Nielsen K.L."/>
        </authorList>
    </citation>
    <scope>NUCLEOTIDE SEQUENCE</scope>
    <source>
        <strain evidence="2">IBT 26290</strain>
    </source>
</reference>
<dbReference type="InterPro" id="IPR052897">
    <property type="entry name" value="Sec-Metab_Biosynth_Hydrolase"/>
</dbReference>
<protein>
    <recommendedName>
        <fullName evidence="1">AB hydrolase-1 domain-containing protein</fullName>
    </recommendedName>
</protein>
<organism evidence="2 3">
    <name type="scientific">Penicillium canariense</name>
    <dbReference type="NCBI Taxonomy" id="189055"/>
    <lineage>
        <taxon>Eukaryota</taxon>
        <taxon>Fungi</taxon>
        <taxon>Dikarya</taxon>
        <taxon>Ascomycota</taxon>
        <taxon>Pezizomycotina</taxon>
        <taxon>Eurotiomycetes</taxon>
        <taxon>Eurotiomycetidae</taxon>
        <taxon>Eurotiales</taxon>
        <taxon>Aspergillaceae</taxon>
        <taxon>Penicillium</taxon>
    </lineage>
</organism>
<dbReference type="GO" id="GO:0017000">
    <property type="term" value="P:antibiotic biosynthetic process"/>
    <property type="evidence" value="ECO:0007669"/>
    <property type="project" value="UniProtKB-ARBA"/>
</dbReference>
<evidence type="ECO:0000313" key="3">
    <source>
        <dbReference type="Proteomes" id="UP001149163"/>
    </source>
</evidence>
<accession>A0A9W9HMA7</accession>
<feature type="domain" description="AB hydrolase-1" evidence="1">
    <location>
        <begin position="5"/>
        <end position="229"/>
    </location>
</feature>
<dbReference type="InterPro" id="IPR000073">
    <property type="entry name" value="AB_hydrolase_1"/>
</dbReference>
<dbReference type="PANTHER" id="PTHR37017:SF3">
    <property type="entry name" value="AB HYDROLASE-1 DOMAIN-CONTAINING PROTEIN"/>
    <property type="match status" value="1"/>
</dbReference>
<comment type="caution">
    <text evidence="2">The sequence shown here is derived from an EMBL/GenBank/DDBJ whole genome shotgun (WGS) entry which is preliminary data.</text>
</comment>
<name>A0A9W9HMA7_9EURO</name>
<evidence type="ECO:0000313" key="2">
    <source>
        <dbReference type="EMBL" id="KAJ5150351.1"/>
    </source>
</evidence>
<evidence type="ECO:0000259" key="1">
    <source>
        <dbReference type="Pfam" id="PF12697"/>
    </source>
</evidence>
<dbReference type="OrthoDB" id="1263307at2759"/>
<dbReference type="Gene3D" id="3.40.50.1820">
    <property type="entry name" value="alpha/beta hydrolase"/>
    <property type="match status" value="1"/>
</dbReference>
<dbReference type="Pfam" id="PF12697">
    <property type="entry name" value="Abhydrolase_6"/>
    <property type="match status" value="1"/>
</dbReference>
<dbReference type="RefSeq" id="XP_056538124.1">
    <property type="nucleotide sequence ID" value="XM_056692923.1"/>
</dbReference>
<sequence>MAPVIFIVPGLWEGPEVFEPLKKALENAGLSVFSSRLVSTGTTAASGLTVKDDTAAIARDLAATVELAGSDGVVVFLHSAGGFLCSAAMQGLTANSMSVTGRKGGVRGIIFMSCAFGPEGFETKPTSTMQYFNNSYFTCIDPRGILFNDMVDSEAMKWIAKLQCQPANWDGTTNYCGWREVPSVYIILKKDKGIPPEVQEQMAILAGSKVVHLDAGHMAQLTKMTDVAQIILSVTAEFQ</sequence>
<dbReference type="GO" id="GO:0072330">
    <property type="term" value="P:monocarboxylic acid biosynthetic process"/>
    <property type="evidence" value="ECO:0007669"/>
    <property type="project" value="UniProtKB-ARBA"/>
</dbReference>
<dbReference type="PANTHER" id="PTHR37017">
    <property type="entry name" value="AB HYDROLASE-1 DOMAIN-CONTAINING PROTEIN-RELATED"/>
    <property type="match status" value="1"/>
</dbReference>
<dbReference type="AlphaFoldDB" id="A0A9W9HMA7"/>
<reference evidence="2" key="1">
    <citation type="submission" date="2022-11" db="EMBL/GenBank/DDBJ databases">
        <authorList>
            <person name="Petersen C."/>
        </authorList>
    </citation>
    <scope>NUCLEOTIDE SEQUENCE</scope>
    <source>
        <strain evidence="2">IBT 26290</strain>
    </source>
</reference>
<dbReference type="InterPro" id="IPR029058">
    <property type="entry name" value="AB_hydrolase_fold"/>
</dbReference>
<proteinExistence type="predicted"/>